<evidence type="ECO:0000313" key="2">
    <source>
        <dbReference type="EMBL" id="WVZ82110.1"/>
    </source>
</evidence>
<accession>A0AAQ3TYH7</accession>
<proteinExistence type="predicted"/>
<evidence type="ECO:0000313" key="3">
    <source>
        <dbReference type="Proteomes" id="UP001341281"/>
    </source>
</evidence>
<sequence length="192" mass="19335">MAGLVPESIVLALGAAALGAPDALRLLLGRGPAADLTVCVVLISAFTAHVLGTLLLSLFVRKAPRAGGGAAMDLFAQVARVLSVGAALLVTACHLLAPGAGGGWVRAVGELGAKNPVVAAIVVIGAACSLPFAMALLRFVRRGARSATGGATARRIGKMTSLGFSLACLVLLATIISYYAPPSWREPDIGEL</sequence>
<organism evidence="2 3">
    <name type="scientific">Paspalum notatum var. saurae</name>
    <dbReference type="NCBI Taxonomy" id="547442"/>
    <lineage>
        <taxon>Eukaryota</taxon>
        <taxon>Viridiplantae</taxon>
        <taxon>Streptophyta</taxon>
        <taxon>Embryophyta</taxon>
        <taxon>Tracheophyta</taxon>
        <taxon>Spermatophyta</taxon>
        <taxon>Magnoliopsida</taxon>
        <taxon>Liliopsida</taxon>
        <taxon>Poales</taxon>
        <taxon>Poaceae</taxon>
        <taxon>PACMAD clade</taxon>
        <taxon>Panicoideae</taxon>
        <taxon>Andropogonodae</taxon>
        <taxon>Paspaleae</taxon>
        <taxon>Paspalinae</taxon>
        <taxon>Paspalum</taxon>
    </lineage>
</organism>
<evidence type="ECO:0000256" key="1">
    <source>
        <dbReference type="SAM" id="Phobius"/>
    </source>
</evidence>
<protein>
    <submittedName>
        <fullName evidence="2">Uncharacterized protein</fullName>
    </submittedName>
</protein>
<gene>
    <name evidence="2" type="ORF">U9M48_029412</name>
</gene>
<feature type="transmembrane region" description="Helical" evidence="1">
    <location>
        <begin position="81"/>
        <end position="105"/>
    </location>
</feature>
<reference evidence="2 3" key="1">
    <citation type="submission" date="2024-02" db="EMBL/GenBank/DDBJ databases">
        <title>High-quality chromosome-scale genome assembly of Pensacola bahiagrass (Paspalum notatum Flugge var. saurae).</title>
        <authorList>
            <person name="Vega J.M."/>
            <person name="Podio M."/>
            <person name="Orjuela J."/>
            <person name="Siena L.A."/>
            <person name="Pessino S.C."/>
            <person name="Combes M.C."/>
            <person name="Mariac C."/>
            <person name="Albertini E."/>
            <person name="Pupilli F."/>
            <person name="Ortiz J.P.A."/>
            <person name="Leblanc O."/>
        </authorList>
    </citation>
    <scope>NUCLEOTIDE SEQUENCE [LARGE SCALE GENOMIC DNA]</scope>
    <source>
        <strain evidence="2">R1</strain>
        <tissue evidence="2">Leaf</tissue>
    </source>
</reference>
<keyword evidence="1" id="KW-0812">Transmembrane</keyword>
<feature type="transmembrane region" description="Helical" evidence="1">
    <location>
        <begin position="117"/>
        <end position="140"/>
    </location>
</feature>
<dbReference type="EMBL" id="CP144750">
    <property type="protein sequence ID" value="WVZ82110.1"/>
    <property type="molecule type" value="Genomic_DNA"/>
</dbReference>
<dbReference type="Proteomes" id="UP001341281">
    <property type="component" value="Chromosome 06"/>
</dbReference>
<keyword evidence="1" id="KW-0472">Membrane</keyword>
<keyword evidence="3" id="KW-1185">Reference proteome</keyword>
<feature type="transmembrane region" description="Helical" evidence="1">
    <location>
        <begin position="35"/>
        <end position="60"/>
    </location>
</feature>
<keyword evidence="1" id="KW-1133">Transmembrane helix</keyword>
<dbReference type="AlphaFoldDB" id="A0AAQ3TYH7"/>
<name>A0AAQ3TYH7_PASNO</name>
<feature type="transmembrane region" description="Helical" evidence="1">
    <location>
        <begin position="161"/>
        <end position="180"/>
    </location>
</feature>